<dbReference type="GO" id="GO:0005737">
    <property type="term" value="C:cytoplasm"/>
    <property type="evidence" value="ECO:0007669"/>
    <property type="project" value="TreeGrafter"/>
</dbReference>
<sequence length="993" mass="109534">MLDSPSYVPKANPKAVVTGYQRPRYCCARCSAVLALQDELVSKAFSGREGRALLMHSLMNIQVGKSEDRTLLTGVHTVADIFCLGCGVTLGWTYLRAFEPSQRYKEGKYIVETQRIIKDNDWQLDHHIAGPLQRQKQWLKLELEDISFGEIIKFGKFQSAHPCNTEQFKVYGSADETEDMTELLQSSLNNDDVPQSFALKHHNDDGVCFPCRFIKIVPLTPASQTYNMSIWHVSLYGLSDRGTVRRVHDDFVNYRETVTMRLILKHLRRRRYKAYQALLDETGLSIEHPLVSSLYETLVVQGDLARAEGIFISFAASGLLDVPSRARSVSTSSKKYARPSTIWRRITDTNADGGTPCARGGHASVMDPERGIIYIFGGWDGSQDLADFWAYSTSQQRWTTLSIDTSARGEGGPSARSCVAAAFDNRTGDIYFLGRYILKPTLSQSYSQTSMAGNSGEEGIGARTPGTTALPRMRRMRVSTGGGTPTSGTAGSPAVVYAAPRSPQEAVTALTIPSSSTLVSSTAGPSIVASEGTSVNPSPTSDFYRYSTRGPNEGKWELLSRDTANDDGPDLAHDLAMVMDCEAQTLYAFGGEVYTPGETGVRYGAMYSYSVQTGKWRKLFCDPAPGTQSASRHIPSRDGHSMVFDSLARKIYVIGGQRDDHSLSNMFTYTIANGAISEMTMGERSPRPKAIQMLRATADEASREIYVIASLASPHRTNSLGEASVPQNQTMLWIYSMDENTWTPIIEPVHRNDVSWDNDLGSQDGEPEPRPRLGHSVVLDPGRQTFYVFGGNSGEGRRLDDFWSLSLIRPGIDDVLRKGKLNIRRQRFIEMCSSDSMLAAFQYLQSEISAVVDHQDEEESAGFRALLSFLLSRPPTPAEPPSIEKMDEDSVMGEADINMGDAAVVEEELSSVSKSFTNGHNHDTHSENTHEEGRAAGVVAMSSMEGSGRHTVDGDETHRQRTDLFERLLTFVDPSVKQPRANLVDLIRGGMDS</sequence>
<proteinExistence type="predicted"/>
<dbReference type="InterPro" id="IPR052456">
    <property type="entry name" value="CTLH_complex_component"/>
</dbReference>
<dbReference type="EMBL" id="MU128912">
    <property type="protein sequence ID" value="KAF9520418.1"/>
    <property type="molecule type" value="Genomic_DNA"/>
</dbReference>
<feature type="compositionally biased region" description="Polar residues" evidence="4">
    <location>
        <begin position="531"/>
        <end position="541"/>
    </location>
</feature>
<evidence type="ECO:0000259" key="5">
    <source>
        <dbReference type="PROSITE" id="PS51792"/>
    </source>
</evidence>
<evidence type="ECO:0000313" key="6">
    <source>
        <dbReference type="EMBL" id="KAF9520418.1"/>
    </source>
</evidence>
<feature type="domain" description="Yippee" evidence="5">
    <location>
        <begin position="23"/>
        <end position="120"/>
    </location>
</feature>
<dbReference type="InterPro" id="IPR015915">
    <property type="entry name" value="Kelch-typ_b-propeller"/>
</dbReference>
<evidence type="ECO:0000313" key="7">
    <source>
        <dbReference type="Proteomes" id="UP000886523"/>
    </source>
</evidence>
<dbReference type="OrthoDB" id="10052615at2759"/>
<evidence type="ECO:0000256" key="1">
    <source>
        <dbReference type="ARBA" id="ARBA00022723"/>
    </source>
</evidence>
<dbReference type="PROSITE" id="PS51792">
    <property type="entry name" value="YIPPEE"/>
    <property type="match status" value="1"/>
</dbReference>
<reference evidence="6" key="1">
    <citation type="journal article" date="2020" name="Nat. Commun.">
        <title>Large-scale genome sequencing of mycorrhizal fungi provides insights into the early evolution of symbiotic traits.</title>
        <authorList>
            <person name="Miyauchi S."/>
            <person name="Kiss E."/>
            <person name="Kuo A."/>
            <person name="Drula E."/>
            <person name="Kohler A."/>
            <person name="Sanchez-Garcia M."/>
            <person name="Morin E."/>
            <person name="Andreopoulos B."/>
            <person name="Barry K.W."/>
            <person name="Bonito G."/>
            <person name="Buee M."/>
            <person name="Carver A."/>
            <person name="Chen C."/>
            <person name="Cichocki N."/>
            <person name="Clum A."/>
            <person name="Culley D."/>
            <person name="Crous P.W."/>
            <person name="Fauchery L."/>
            <person name="Girlanda M."/>
            <person name="Hayes R.D."/>
            <person name="Keri Z."/>
            <person name="LaButti K."/>
            <person name="Lipzen A."/>
            <person name="Lombard V."/>
            <person name="Magnuson J."/>
            <person name="Maillard F."/>
            <person name="Murat C."/>
            <person name="Nolan M."/>
            <person name="Ohm R.A."/>
            <person name="Pangilinan J."/>
            <person name="Pereira M.F."/>
            <person name="Perotto S."/>
            <person name="Peter M."/>
            <person name="Pfister S."/>
            <person name="Riley R."/>
            <person name="Sitrit Y."/>
            <person name="Stielow J.B."/>
            <person name="Szollosi G."/>
            <person name="Zifcakova L."/>
            <person name="Stursova M."/>
            <person name="Spatafora J.W."/>
            <person name="Tedersoo L."/>
            <person name="Vaario L.M."/>
            <person name="Yamada A."/>
            <person name="Yan M."/>
            <person name="Wang P."/>
            <person name="Xu J."/>
            <person name="Bruns T."/>
            <person name="Baldrian P."/>
            <person name="Vilgalys R."/>
            <person name="Dunand C."/>
            <person name="Henrissat B."/>
            <person name="Grigoriev I.V."/>
            <person name="Hibbett D."/>
            <person name="Nagy L.G."/>
            <person name="Martin F.M."/>
        </authorList>
    </citation>
    <scope>NUCLEOTIDE SEQUENCE</scope>
    <source>
        <strain evidence="6">UP504</strain>
    </source>
</reference>
<dbReference type="PANTHER" id="PTHR15526:SF5">
    <property type="entry name" value="MUSKELIN"/>
    <property type="match status" value="1"/>
</dbReference>
<dbReference type="GO" id="GO:0046872">
    <property type="term" value="F:metal ion binding"/>
    <property type="evidence" value="ECO:0007669"/>
    <property type="project" value="UniProtKB-KW"/>
</dbReference>
<evidence type="ECO:0000256" key="2">
    <source>
        <dbReference type="ARBA" id="ARBA00022737"/>
    </source>
</evidence>
<evidence type="ECO:0000256" key="4">
    <source>
        <dbReference type="SAM" id="MobiDB-lite"/>
    </source>
</evidence>
<dbReference type="InterPro" id="IPR034751">
    <property type="entry name" value="Yippee"/>
</dbReference>
<evidence type="ECO:0000256" key="3">
    <source>
        <dbReference type="ARBA" id="ARBA00022833"/>
    </source>
</evidence>
<accession>A0A9P6E251</accession>
<gene>
    <name evidence="6" type="ORF">BS47DRAFT_1481535</name>
</gene>
<dbReference type="Proteomes" id="UP000886523">
    <property type="component" value="Unassembled WGS sequence"/>
</dbReference>
<protein>
    <recommendedName>
        <fullName evidence="5">Yippee domain-containing protein</fullName>
    </recommendedName>
</protein>
<comment type="caution">
    <text evidence="6">The sequence shown here is derived from an EMBL/GenBank/DDBJ whole genome shotgun (WGS) entry which is preliminary data.</text>
</comment>
<dbReference type="InterPro" id="IPR010565">
    <property type="entry name" value="Muskelin_N"/>
</dbReference>
<dbReference type="SUPFAM" id="SSF50965">
    <property type="entry name" value="Galactose oxidase, central domain"/>
    <property type="match status" value="1"/>
</dbReference>
<dbReference type="Gene3D" id="2.120.10.80">
    <property type="entry name" value="Kelch-type beta propeller"/>
    <property type="match status" value="3"/>
</dbReference>
<keyword evidence="1" id="KW-0479">Metal-binding</keyword>
<keyword evidence="3" id="KW-0862">Zinc</keyword>
<dbReference type="Gene3D" id="2.60.120.260">
    <property type="entry name" value="Galactose-binding domain-like"/>
    <property type="match status" value="1"/>
</dbReference>
<dbReference type="InterPro" id="IPR011043">
    <property type="entry name" value="Gal_Oxase/kelch_b-propeller"/>
</dbReference>
<dbReference type="Pfam" id="PF01344">
    <property type="entry name" value="Kelch_1"/>
    <property type="match status" value="1"/>
</dbReference>
<dbReference type="Pfam" id="PF03226">
    <property type="entry name" value="Yippee-Mis18"/>
    <property type="match status" value="1"/>
</dbReference>
<keyword evidence="7" id="KW-1185">Reference proteome</keyword>
<dbReference type="InterPro" id="IPR004910">
    <property type="entry name" value="Yippee/Mis18/Cereblon"/>
</dbReference>
<feature type="region of interest" description="Disordered" evidence="4">
    <location>
        <begin position="528"/>
        <end position="547"/>
    </location>
</feature>
<name>A0A9P6E251_9AGAM</name>
<dbReference type="InterPro" id="IPR006652">
    <property type="entry name" value="Kelch_1"/>
</dbReference>
<dbReference type="PANTHER" id="PTHR15526">
    <property type="entry name" value="MUSKELIN"/>
    <property type="match status" value="1"/>
</dbReference>
<dbReference type="AlphaFoldDB" id="A0A9P6E251"/>
<dbReference type="SUPFAM" id="SSF117281">
    <property type="entry name" value="Kelch motif"/>
    <property type="match status" value="1"/>
</dbReference>
<dbReference type="Pfam" id="PF06588">
    <property type="entry name" value="Muskelin_N"/>
    <property type="match status" value="1"/>
</dbReference>
<keyword evidence="2" id="KW-0677">Repeat</keyword>
<organism evidence="6 7">
    <name type="scientific">Hydnum rufescens UP504</name>
    <dbReference type="NCBI Taxonomy" id="1448309"/>
    <lineage>
        <taxon>Eukaryota</taxon>
        <taxon>Fungi</taxon>
        <taxon>Dikarya</taxon>
        <taxon>Basidiomycota</taxon>
        <taxon>Agaricomycotina</taxon>
        <taxon>Agaricomycetes</taxon>
        <taxon>Cantharellales</taxon>
        <taxon>Hydnaceae</taxon>
        <taxon>Hydnum</taxon>
    </lineage>
</organism>